<proteinExistence type="predicted"/>
<dbReference type="SUPFAM" id="SSF53756">
    <property type="entry name" value="UDP-Glycosyltransferase/glycogen phosphorylase"/>
    <property type="match status" value="1"/>
</dbReference>
<reference evidence="2 3" key="1">
    <citation type="journal article" date="2018" name="Sci. Data">
        <title>The draft genome sequence of cork oak.</title>
        <authorList>
            <person name="Ramos A.M."/>
            <person name="Usie A."/>
            <person name="Barbosa P."/>
            <person name="Barros P.M."/>
            <person name="Capote T."/>
            <person name="Chaves I."/>
            <person name="Simoes F."/>
            <person name="Abreu I."/>
            <person name="Carrasquinho I."/>
            <person name="Faro C."/>
            <person name="Guimaraes J.B."/>
            <person name="Mendonca D."/>
            <person name="Nobrega F."/>
            <person name="Rodrigues L."/>
            <person name="Saibo N.J.M."/>
            <person name="Varela M.C."/>
            <person name="Egas C."/>
            <person name="Matos J."/>
            <person name="Miguel C.M."/>
            <person name="Oliveira M.M."/>
            <person name="Ricardo C.P."/>
            <person name="Goncalves S."/>
        </authorList>
    </citation>
    <scope>NUCLEOTIDE SEQUENCE [LARGE SCALE GENOMIC DNA]</scope>
    <source>
        <strain evidence="3">cv. HL8</strain>
    </source>
</reference>
<dbReference type="AlphaFoldDB" id="A0AAW0KF79"/>
<dbReference type="GO" id="GO:0035251">
    <property type="term" value="F:UDP-glucosyltransferase activity"/>
    <property type="evidence" value="ECO:0007669"/>
    <property type="project" value="InterPro"/>
</dbReference>
<name>A0AAW0KF79_QUESU</name>
<dbReference type="CDD" id="cd03784">
    <property type="entry name" value="GT1_Gtf-like"/>
    <property type="match status" value="1"/>
</dbReference>
<evidence type="ECO:0000313" key="3">
    <source>
        <dbReference type="Proteomes" id="UP000237347"/>
    </source>
</evidence>
<dbReference type="Gene3D" id="3.40.50.2000">
    <property type="entry name" value="Glycogen Phosphorylase B"/>
    <property type="match status" value="2"/>
</dbReference>
<dbReference type="PANTHER" id="PTHR48049:SF75">
    <property type="entry name" value="UDP-RHAMNOSE:RHAMNOSYLTRANSFERASE 1"/>
    <property type="match status" value="1"/>
</dbReference>
<evidence type="ECO:0000256" key="1">
    <source>
        <dbReference type="ARBA" id="ARBA00022679"/>
    </source>
</evidence>
<dbReference type="InterPro" id="IPR050481">
    <property type="entry name" value="UDP-glycosyltransf_plant"/>
</dbReference>
<dbReference type="InterPro" id="IPR002213">
    <property type="entry name" value="UDP_glucos_trans"/>
</dbReference>
<dbReference type="EMBL" id="PKMF04000351">
    <property type="protein sequence ID" value="KAK7836526.1"/>
    <property type="molecule type" value="Genomic_DNA"/>
</dbReference>
<comment type="caution">
    <text evidence="2">The sequence shown here is derived from an EMBL/GenBank/DDBJ whole genome shotgun (WGS) entry which is preliminary data.</text>
</comment>
<accession>A0AAW0KF79</accession>
<gene>
    <name evidence="2" type="primary">UGT91C1_3</name>
    <name evidence="2" type="ORF">CFP56_022394</name>
</gene>
<dbReference type="PANTHER" id="PTHR48049">
    <property type="entry name" value="GLYCOSYLTRANSFERASE"/>
    <property type="match status" value="1"/>
</dbReference>
<sequence length="443" mass="50163">MASKQCYIMVFPWLAFGHMIPFLELSKKLAKKGIRISFISTPRNIQRLPSIPPNLAGNIKFVQLPLPSVHGLLENCEASIDLQQGKIQYLKKACDVLQAPFEKLVHKDPPDLILFDFIQCWVPETIKMEKQSTLAKLLLNLVCLLAYSASTLCFLGQPDELKFLQKRTKIEDFVVPPKWLPFPSMVSQRPDQAAQMLRKLKFPDISGMSSGQSWAATLEGCDYVAVRSCMEFEGAFLGCHEELYQKPILPVGLLPRSPVKNSDSHIDPNWCSTFHWLDKQGPKSVVFVGFGNEYKMPIEQVRELAYGVELSELPFIWILRKPEGVGSSELLPDGFLARISNRGMVCLGWSPQLENLAHPAIGGIGFEIQRNKDGSFNQDVVAKSMRLVMVDKEEEPLRLKAAQMKTIFGNQNLHENYINDFIHYMGIYQQKGHQMPIKDAEKL</sequence>
<dbReference type="Proteomes" id="UP000237347">
    <property type="component" value="Unassembled WGS sequence"/>
</dbReference>
<protein>
    <submittedName>
        <fullName evidence="2">Udp-glycosyltransferase 91c1</fullName>
    </submittedName>
</protein>
<keyword evidence="1" id="KW-0808">Transferase</keyword>
<evidence type="ECO:0000313" key="2">
    <source>
        <dbReference type="EMBL" id="KAK7836526.1"/>
    </source>
</evidence>
<organism evidence="2 3">
    <name type="scientific">Quercus suber</name>
    <name type="common">Cork oak</name>
    <dbReference type="NCBI Taxonomy" id="58331"/>
    <lineage>
        <taxon>Eukaryota</taxon>
        <taxon>Viridiplantae</taxon>
        <taxon>Streptophyta</taxon>
        <taxon>Embryophyta</taxon>
        <taxon>Tracheophyta</taxon>
        <taxon>Spermatophyta</taxon>
        <taxon>Magnoliopsida</taxon>
        <taxon>eudicotyledons</taxon>
        <taxon>Gunneridae</taxon>
        <taxon>Pentapetalae</taxon>
        <taxon>rosids</taxon>
        <taxon>fabids</taxon>
        <taxon>Fagales</taxon>
        <taxon>Fagaceae</taxon>
        <taxon>Quercus</taxon>
    </lineage>
</organism>
<keyword evidence="3" id="KW-1185">Reference proteome</keyword>